<sequence>MMMITLAIVIVLVLFLFRYLTLRSTALQHLRDPSSPSILPFRIGDALLIDAAKFSHDFRPQGHTVHPP</sequence>
<organism evidence="1 2">
    <name type="scientific">Armillaria solidipes</name>
    <dbReference type="NCBI Taxonomy" id="1076256"/>
    <lineage>
        <taxon>Eukaryota</taxon>
        <taxon>Fungi</taxon>
        <taxon>Dikarya</taxon>
        <taxon>Basidiomycota</taxon>
        <taxon>Agaricomycotina</taxon>
        <taxon>Agaricomycetes</taxon>
        <taxon>Agaricomycetidae</taxon>
        <taxon>Agaricales</taxon>
        <taxon>Marasmiineae</taxon>
        <taxon>Physalacriaceae</taxon>
        <taxon>Armillaria</taxon>
    </lineage>
</organism>
<accession>A0A2H3BUP1</accession>
<protein>
    <submittedName>
        <fullName evidence="1">Uncharacterized protein</fullName>
    </submittedName>
</protein>
<proteinExistence type="predicted"/>
<dbReference type="AlphaFoldDB" id="A0A2H3BUP1"/>
<dbReference type="EMBL" id="KZ293433">
    <property type="protein sequence ID" value="PBK68297.1"/>
    <property type="molecule type" value="Genomic_DNA"/>
</dbReference>
<keyword evidence="2" id="KW-1185">Reference proteome</keyword>
<reference evidence="2" key="1">
    <citation type="journal article" date="2017" name="Nat. Ecol. Evol.">
        <title>Genome expansion and lineage-specific genetic innovations in the forest pathogenic fungi Armillaria.</title>
        <authorList>
            <person name="Sipos G."/>
            <person name="Prasanna A.N."/>
            <person name="Walter M.C."/>
            <person name="O'Connor E."/>
            <person name="Balint B."/>
            <person name="Krizsan K."/>
            <person name="Kiss B."/>
            <person name="Hess J."/>
            <person name="Varga T."/>
            <person name="Slot J."/>
            <person name="Riley R."/>
            <person name="Boka B."/>
            <person name="Rigling D."/>
            <person name="Barry K."/>
            <person name="Lee J."/>
            <person name="Mihaltcheva S."/>
            <person name="LaButti K."/>
            <person name="Lipzen A."/>
            <person name="Waldron R."/>
            <person name="Moloney N.M."/>
            <person name="Sperisen C."/>
            <person name="Kredics L."/>
            <person name="Vagvoelgyi C."/>
            <person name="Patrignani A."/>
            <person name="Fitzpatrick D."/>
            <person name="Nagy I."/>
            <person name="Doyle S."/>
            <person name="Anderson J.B."/>
            <person name="Grigoriev I.V."/>
            <person name="Gueldener U."/>
            <person name="Muensterkoetter M."/>
            <person name="Nagy L.G."/>
        </authorList>
    </citation>
    <scope>NUCLEOTIDE SEQUENCE [LARGE SCALE GENOMIC DNA]</scope>
    <source>
        <strain evidence="2">28-4</strain>
    </source>
</reference>
<gene>
    <name evidence="1" type="ORF">ARMSODRAFT_214022</name>
</gene>
<evidence type="ECO:0000313" key="2">
    <source>
        <dbReference type="Proteomes" id="UP000218334"/>
    </source>
</evidence>
<evidence type="ECO:0000313" key="1">
    <source>
        <dbReference type="EMBL" id="PBK68297.1"/>
    </source>
</evidence>
<dbReference type="Proteomes" id="UP000218334">
    <property type="component" value="Unassembled WGS sequence"/>
</dbReference>
<name>A0A2H3BUP1_9AGAR</name>